<gene>
    <name evidence="3" type="ordered locus">BMS_3016</name>
</gene>
<keyword evidence="2" id="KW-0472">Membrane</keyword>
<feature type="compositionally biased region" description="Acidic residues" evidence="1">
    <location>
        <begin position="34"/>
        <end position="79"/>
    </location>
</feature>
<feature type="compositionally biased region" description="Polar residues" evidence="1">
    <location>
        <begin position="225"/>
        <end position="235"/>
    </location>
</feature>
<feature type="region of interest" description="Disordered" evidence="1">
    <location>
        <begin position="21"/>
        <end position="86"/>
    </location>
</feature>
<proteinExistence type="predicted"/>
<evidence type="ECO:0000256" key="2">
    <source>
        <dbReference type="SAM" id="Phobius"/>
    </source>
</evidence>
<organism evidence="3 4">
    <name type="scientific">Halobacteriovorax marinus (strain ATCC BAA-682 / DSM 15412 / SJ)</name>
    <name type="common">Bacteriovorax marinus</name>
    <dbReference type="NCBI Taxonomy" id="862908"/>
    <lineage>
        <taxon>Bacteria</taxon>
        <taxon>Pseudomonadati</taxon>
        <taxon>Bdellovibrionota</taxon>
        <taxon>Bacteriovoracia</taxon>
        <taxon>Bacteriovoracales</taxon>
        <taxon>Halobacteriovoraceae</taxon>
        <taxon>Halobacteriovorax</taxon>
    </lineage>
</organism>
<protein>
    <submittedName>
        <fullName evidence="3">Membrane protein</fullName>
    </submittedName>
</protein>
<evidence type="ECO:0000256" key="1">
    <source>
        <dbReference type="SAM" id="MobiDB-lite"/>
    </source>
</evidence>
<feature type="compositionally biased region" description="Basic and acidic residues" evidence="1">
    <location>
        <begin position="200"/>
        <end position="213"/>
    </location>
</feature>
<sequence length="356" mass="39893">MKPSKERRMFDDLKEKIDGLVSSVKSKLPGSKSDDDDEEYEDEEFDEKTEEIDVSEKLDESDDEYDEDEDEDEEDDEDEAKAKKQKMMRLGLVAIVLVLGASILMDDGAEEDELPAPAPIARKRPKRKKKPVKKNVEKNAEKEAQVAKKEAAPTNESPAEETPVAQVPSENTVNEQPSENVEAESTSPSETSTEEVVVENELKLNDDSNEEQKAAAVEPLGQDGFESNQDAQTPTLGEGSSDSANSNDDMSNALDNLTQADTPEMIEKVVKEKLEYQEPPNYLETGRGLVYNCTGKHWACVDQTSYINCKKNNDWSKENEKNPECFPSNVYSSFTDCRTIQIHNINTITETEFCKK</sequence>
<evidence type="ECO:0000313" key="4">
    <source>
        <dbReference type="Proteomes" id="UP000008963"/>
    </source>
</evidence>
<evidence type="ECO:0000313" key="3">
    <source>
        <dbReference type="EMBL" id="CBW27778.1"/>
    </source>
</evidence>
<dbReference type="AlphaFoldDB" id="E1WZ90"/>
<dbReference type="Proteomes" id="UP000008963">
    <property type="component" value="Chromosome"/>
</dbReference>
<dbReference type="KEGG" id="bmx:BMS_3016"/>
<keyword evidence="2" id="KW-1133">Transmembrane helix</keyword>
<feature type="compositionally biased region" description="Polar residues" evidence="1">
    <location>
        <begin position="168"/>
        <end position="179"/>
    </location>
</feature>
<dbReference type="PATRIC" id="fig|862908.3.peg.2884"/>
<feature type="compositionally biased region" description="Low complexity" evidence="1">
    <location>
        <begin position="240"/>
        <end position="254"/>
    </location>
</feature>
<keyword evidence="2" id="KW-0812">Transmembrane</keyword>
<keyword evidence="4" id="KW-1185">Reference proteome</keyword>
<name>E1WZ90_HALMS</name>
<dbReference type="HOGENOM" id="CLU_777946_0_0_7"/>
<accession>E1WZ90</accession>
<feature type="compositionally biased region" description="Basic residues" evidence="1">
    <location>
        <begin position="121"/>
        <end position="133"/>
    </location>
</feature>
<feature type="transmembrane region" description="Helical" evidence="2">
    <location>
        <begin position="87"/>
        <end position="105"/>
    </location>
</feature>
<feature type="compositionally biased region" description="Basic and acidic residues" evidence="1">
    <location>
        <begin position="134"/>
        <end position="151"/>
    </location>
</feature>
<dbReference type="EMBL" id="FQ312005">
    <property type="protein sequence ID" value="CBW27778.1"/>
    <property type="molecule type" value="Genomic_DNA"/>
</dbReference>
<feature type="region of interest" description="Disordered" evidence="1">
    <location>
        <begin position="107"/>
        <end position="254"/>
    </location>
</feature>
<reference evidence="4" key="1">
    <citation type="journal article" date="2013" name="ISME J.">
        <title>A small predatory core genome in the divergent marine Bacteriovorax marinus SJ and the terrestrial Bdellovibrio bacteriovorus.</title>
        <authorList>
            <person name="Crossman L.C."/>
            <person name="Chen H."/>
            <person name="Cerdeno-Tarraga A.M."/>
            <person name="Brooks K."/>
            <person name="Quail M.A."/>
            <person name="Pineiro S.A."/>
            <person name="Hobley L."/>
            <person name="Sockett R.E."/>
            <person name="Bentley S.D."/>
            <person name="Parkhill J."/>
            <person name="Williams H.N."/>
            <person name="Stine O.C."/>
        </authorList>
    </citation>
    <scope>NUCLEOTIDE SEQUENCE [LARGE SCALE GENOMIC DNA]</scope>
    <source>
        <strain evidence="4">ATCC BAA-682 / DSM 15412 / SJ</strain>
    </source>
</reference>